<dbReference type="Pfam" id="PF02932">
    <property type="entry name" value="Neur_chan_memb"/>
    <property type="match status" value="1"/>
</dbReference>
<evidence type="ECO:0000256" key="5">
    <source>
        <dbReference type="ARBA" id="ARBA00023136"/>
    </source>
</evidence>
<keyword evidence="5 6" id="KW-0472">Membrane</keyword>
<dbReference type="Gene3D" id="1.10.238.10">
    <property type="entry name" value="EF-hand"/>
    <property type="match status" value="1"/>
</dbReference>
<gene>
    <name evidence="8" type="ORF">CTAYLR_001369</name>
</gene>
<dbReference type="InterPro" id="IPR006029">
    <property type="entry name" value="Neurotrans-gated_channel_TM"/>
</dbReference>
<organism evidence="8 9">
    <name type="scientific">Chrysophaeum taylorii</name>
    <dbReference type="NCBI Taxonomy" id="2483200"/>
    <lineage>
        <taxon>Eukaryota</taxon>
        <taxon>Sar</taxon>
        <taxon>Stramenopiles</taxon>
        <taxon>Ochrophyta</taxon>
        <taxon>Pelagophyceae</taxon>
        <taxon>Pelagomonadales</taxon>
        <taxon>Pelagomonadaceae</taxon>
        <taxon>Chrysophaeum</taxon>
    </lineage>
</organism>
<keyword evidence="4 6" id="KW-1133">Transmembrane helix</keyword>
<protein>
    <recommendedName>
        <fullName evidence="7">EF-hand domain-containing protein</fullName>
    </recommendedName>
</protein>
<dbReference type="CDD" id="cd18989">
    <property type="entry name" value="LGIC_ECD_cation"/>
    <property type="match status" value="1"/>
</dbReference>
<dbReference type="InterPro" id="IPR006201">
    <property type="entry name" value="Neur_channel"/>
</dbReference>
<dbReference type="InterPro" id="IPR036734">
    <property type="entry name" value="Neur_chan_lig-bd_sf"/>
</dbReference>
<sequence>MVRRRRRALVVLAAVAAESECECRWKTGRGCGASGLELEATLLRDYDLTVRPEVSKRNSLDAPPDNVTIELSMLSFAINEIDQTLTARGYFRLFWHDDRLAHESPWADDRCAPGSTERAWSLSNQSSIWRPDIYSENFRQSNVRPEDTASLTWIYPDGMVFTSRYINAVFECSFKARQLPFDSHTCSVEIGSYSLTKDDLILTALGDGIPYEIARGNSIWQLDKTSATNVDYTYPAGVWSYAILQIHVTRRSKYHINYSMIPALIFLAIVYCGFFVDRASAPARVGVSITSVLILRLLLNAVFSQMETVSYEIYITQFLQISLIYGCLSVFQYALVQHYMHEEEIAASRRRTLEKLQARVNTRIEKSIEMHIKESKGSDDIFQEVAIVDDTDDDYLWDPPGPCNPIWERDMHSMKALFDRFDSDGSGTIEALEVSNLLRYYGLFVDVEHASDLILNWLFINKYPIPQDIANVSLNFPQFQDFLVNYPKYSLGEADTKNFFFQPRSLQCDVVCRYFWFPAIGLTYLVHWIFWFG</sequence>
<accession>A0AAD7XHF9</accession>
<dbReference type="AlphaFoldDB" id="A0AAD7XHF9"/>
<dbReference type="SUPFAM" id="SSF63712">
    <property type="entry name" value="Nicotinic receptor ligand binding domain-like"/>
    <property type="match status" value="1"/>
</dbReference>
<dbReference type="GO" id="GO:0005509">
    <property type="term" value="F:calcium ion binding"/>
    <property type="evidence" value="ECO:0007669"/>
    <property type="project" value="InterPro"/>
</dbReference>
<keyword evidence="2 6" id="KW-0812">Transmembrane</keyword>
<dbReference type="Proteomes" id="UP001230188">
    <property type="component" value="Unassembled WGS sequence"/>
</dbReference>
<evidence type="ECO:0000259" key="7">
    <source>
        <dbReference type="PROSITE" id="PS50222"/>
    </source>
</evidence>
<dbReference type="GO" id="GO:0004888">
    <property type="term" value="F:transmembrane signaling receptor activity"/>
    <property type="evidence" value="ECO:0007669"/>
    <property type="project" value="InterPro"/>
</dbReference>
<dbReference type="SUPFAM" id="SSF90112">
    <property type="entry name" value="Neurotransmitter-gated ion-channel transmembrane pore"/>
    <property type="match status" value="1"/>
</dbReference>
<dbReference type="InterPro" id="IPR038050">
    <property type="entry name" value="Neuro_actylchol_rec"/>
</dbReference>
<dbReference type="InterPro" id="IPR036719">
    <property type="entry name" value="Neuro-gated_channel_TM_sf"/>
</dbReference>
<dbReference type="EMBL" id="JAQMWT010000671">
    <property type="protein sequence ID" value="KAJ8598501.1"/>
    <property type="molecule type" value="Genomic_DNA"/>
</dbReference>
<keyword evidence="3" id="KW-0106">Calcium</keyword>
<feature type="transmembrane region" description="Helical" evidence="6">
    <location>
        <begin position="315"/>
        <end position="336"/>
    </location>
</feature>
<comment type="subcellular location">
    <subcellularLocation>
        <location evidence="1">Membrane</location>
        <topology evidence="1">Multi-pass membrane protein</topology>
    </subcellularLocation>
</comment>
<name>A0AAD7XHF9_9STRA</name>
<dbReference type="InterPro" id="IPR006202">
    <property type="entry name" value="Neur_chan_lig-bd"/>
</dbReference>
<dbReference type="InterPro" id="IPR018247">
    <property type="entry name" value="EF_Hand_1_Ca_BS"/>
</dbReference>
<dbReference type="Gene3D" id="1.20.58.390">
    <property type="entry name" value="Neurotransmitter-gated ion-channel transmembrane domain"/>
    <property type="match status" value="1"/>
</dbReference>
<reference evidence="8" key="1">
    <citation type="submission" date="2023-01" db="EMBL/GenBank/DDBJ databases">
        <title>Metagenome sequencing of chrysophaentin producing Chrysophaeum taylorii.</title>
        <authorList>
            <person name="Davison J."/>
            <person name="Bewley C."/>
        </authorList>
    </citation>
    <scope>NUCLEOTIDE SEQUENCE</scope>
    <source>
        <strain evidence="8">NIES-1699</strain>
    </source>
</reference>
<evidence type="ECO:0000256" key="2">
    <source>
        <dbReference type="ARBA" id="ARBA00022692"/>
    </source>
</evidence>
<dbReference type="PROSITE" id="PS00018">
    <property type="entry name" value="EF_HAND_1"/>
    <property type="match status" value="1"/>
</dbReference>
<evidence type="ECO:0000256" key="3">
    <source>
        <dbReference type="ARBA" id="ARBA00022837"/>
    </source>
</evidence>
<dbReference type="PANTHER" id="PTHR18945">
    <property type="entry name" value="NEUROTRANSMITTER GATED ION CHANNEL"/>
    <property type="match status" value="1"/>
</dbReference>
<dbReference type="InterPro" id="IPR002048">
    <property type="entry name" value="EF_hand_dom"/>
</dbReference>
<evidence type="ECO:0000313" key="9">
    <source>
        <dbReference type="Proteomes" id="UP001230188"/>
    </source>
</evidence>
<dbReference type="Pfam" id="PF02931">
    <property type="entry name" value="Neur_chan_LBD"/>
    <property type="match status" value="1"/>
</dbReference>
<dbReference type="PROSITE" id="PS50222">
    <property type="entry name" value="EF_HAND_2"/>
    <property type="match status" value="1"/>
</dbReference>
<feature type="domain" description="EF-hand" evidence="7">
    <location>
        <begin position="409"/>
        <end position="444"/>
    </location>
</feature>
<comment type="caution">
    <text evidence="8">The sequence shown here is derived from an EMBL/GenBank/DDBJ whole genome shotgun (WGS) entry which is preliminary data.</text>
</comment>
<evidence type="ECO:0000256" key="1">
    <source>
        <dbReference type="ARBA" id="ARBA00004141"/>
    </source>
</evidence>
<dbReference type="Gene3D" id="2.70.170.10">
    <property type="entry name" value="Neurotransmitter-gated ion-channel ligand-binding domain"/>
    <property type="match status" value="1"/>
</dbReference>
<dbReference type="SUPFAM" id="SSF47473">
    <property type="entry name" value="EF-hand"/>
    <property type="match status" value="1"/>
</dbReference>
<dbReference type="GO" id="GO:0016020">
    <property type="term" value="C:membrane"/>
    <property type="evidence" value="ECO:0007669"/>
    <property type="project" value="UniProtKB-SubCell"/>
</dbReference>
<evidence type="ECO:0000256" key="6">
    <source>
        <dbReference type="SAM" id="Phobius"/>
    </source>
</evidence>
<evidence type="ECO:0000256" key="4">
    <source>
        <dbReference type="ARBA" id="ARBA00022989"/>
    </source>
</evidence>
<keyword evidence="9" id="KW-1185">Reference proteome</keyword>
<feature type="transmembrane region" description="Helical" evidence="6">
    <location>
        <begin position="256"/>
        <end position="276"/>
    </location>
</feature>
<evidence type="ECO:0000313" key="8">
    <source>
        <dbReference type="EMBL" id="KAJ8598501.1"/>
    </source>
</evidence>
<proteinExistence type="predicted"/>
<feature type="transmembrane region" description="Helical" evidence="6">
    <location>
        <begin position="514"/>
        <end position="532"/>
    </location>
</feature>
<dbReference type="GO" id="GO:0005230">
    <property type="term" value="F:extracellular ligand-gated monoatomic ion channel activity"/>
    <property type="evidence" value="ECO:0007669"/>
    <property type="project" value="InterPro"/>
</dbReference>
<dbReference type="InterPro" id="IPR011992">
    <property type="entry name" value="EF-hand-dom_pair"/>
</dbReference>